<proteinExistence type="predicted"/>
<keyword evidence="1" id="KW-0762">Sugar transport</keyword>
<keyword evidence="1" id="KW-0813">Transport</keyword>
<sequence length="155" mass="17743">MFQVLLEVLQIFSLCSSLGNSGSQIFWLLLAKLLVYICILSFVFFLPSLLTLNKHVQMVCSTCLLYVLRRLKIISFTNSDPSVPSDSLFFVPFRLLLRTTPLSLAYLLYMLASMESVRGVNVPMYTTLRRTTVVFTMTMEYFLAKQKHTPPIIGR</sequence>
<protein>
    <submittedName>
        <fullName evidence="1">Nucleotide/sugar transporter family protein</fullName>
    </submittedName>
</protein>
<dbReference type="EMBL" id="CM000780">
    <property type="protein sequence ID" value="AQK53588.1"/>
    <property type="molecule type" value="Genomic_DNA"/>
</dbReference>
<accession>A0A1D6Q4W6</accession>
<organism evidence="1">
    <name type="scientific">Zea mays</name>
    <name type="common">Maize</name>
    <dbReference type="NCBI Taxonomy" id="4577"/>
    <lineage>
        <taxon>Eukaryota</taxon>
        <taxon>Viridiplantae</taxon>
        <taxon>Streptophyta</taxon>
        <taxon>Embryophyta</taxon>
        <taxon>Tracheophyta</taxon>
        <taxon>Spermatophyta</taxon>
        <taxon>Magnoliopsida</taxon>
        <taxon>Liliopsida</taxon>
        <taxon>Poales</taxon>
        <taxon>Poaceae</taxon>
        <taxon>PACMAD clade</taxon>
        <taxon>Panicoideae</taxon>
        <taxon>Andropogonodae</taxon>
        <taxon>Andropogoneae</taxon>
        <taxon>Tripsacinae</taxon>
        <taxon>Zea</taxon>
    </lineage>
</organism>
<gene>
    <name evidence="1" type="ORF">ZEAMMB73_Zm00001d051081</name>
</gene>
<name>A0A1D6Q4W6_MAIZE</name>
<dbReference type="AlphaFoldDB" id="A0A1D6Q4W6"/>
<evidence type="ECO:0000313" key="1">
    <source>
        <dbReference type="EMBL" id="AQK53588.1"/>
    </source>
</evidence>
<reference evidence="1" key="1">
    <citation type="submission" date="2015-12" db="EMBL/GenBank/DDBJ databases">
        <title>Update maize B73 reference genome by single molecule sequencing technologies.</title>
        <authorList>
            <consortium name="Maize Genome Sequencing Project"/>
            <person name="Ware D."/>
        </authorList>
    </citation>
    <scope>NUCLEOTIDE SEQUENCE</scope>
    <source>
        <tissue evidence="1">Seedling</tissue>
    </source>
</reference>